<sequence length="1129" mass="129445">MTDDEWEELDMKAVSTIRLLLADEVMYNVMEENSTAGIWLNLEKRYMSKSLTNKLHLKQKLYGLKMTEGADLRQHINTFKQIISDMLRIDIKFEDEDKAMMLLTSLPASYEHLVMTLLYGKETLELEEVSGALLDHYQRKHKDSAESSGEGLVVKDYQDRGRKKDKDDKSARRRSKSKSKTVKCFKCQKKGHMKRDCPEWNKGKEESSTSVNVVADSESDGDMLSVSSSTDGLNNSWLLDFRMFFSRDSPQELMSDGVVRTLEEVRHIPDMRKNLISLGTLDSKGYSYKSENGIMKVSKGAMVVMTCQKISSNVYKLLGNTILGGVAAVAESEDDDTLLWHMRLGHMSERGMRELHKRNLLTGIKSCKLDFCKYCIMGKQCRVRFKTATHKTKGILDYVHSDIWGPVRTPSKGGAQYFMSFIDDYSRKAWVYFLKNKSEAFAKFKIWKAEVENQTGRKIKCLRTDNGTEYRDGDFLKFCEEHGIKRHFTAEAVDMACYIINRSPRVALDGKVAEEVWTGQEVDYSFMRIFGCPAYVHIFRDVVFDEKSMTKAFKEEKSQAVESSNNIGRLTVQVELDELESQSNEEPHSNDQEQDSTRSDRPKRNKRPPGQVWKQLKALKRIKWMEAMVEENESLSKNKTWELTELPKGKKPIGCKWVFKKKEAVSEKEGERFKARLVAKGYSQRHGIDYDEVFSPVVRHTSIRAVLALVADQDLELEQLDVKTAFLHGNLEEEIFMEQPEGFKQPGTENLVCRLKKSLYGLKQSPRQWYKRFDSYMIQIGYTRCEYDYCVYVRILEDDSYIFLLLYVDDMLIAAKSMCEVNRLKSLLHKEFEMKDLGAAKKILGMEIRRDRGVRKLWLSQKNYIRKVLEKFSMLDAKPVSTPLANHFRLSGSQCPKNEEEIENMSKVPYASAVGCLMYAMVCTRPDLAHAVSTVSRYMANPGREHWNAVKWIFRYLKGTAEHGILFSRQPGTNSVVGYVDADYAGEVDDRRSTTGYVFTLSGGPICWKSTLQSIVAMSTTEAEYMAVAEAAKEALWLKGLVKELGLNQGGVQMHCDSQSAIYLAKNQVYHARTKHIDVRFHKIRELIVTEDIVLEKVHTSENAADMLTKPVTTAKFKHCLDLVNVSSL</sequence>
<accession>A0A2N9I1C6</accession>
<dbReference type="InterPro" id="IPR012337">
    <property type="entry name" value="RNaseH-like_sf"/>
</dbReference>
<keyword evidence="2" id="KW-0862">Zinc</keyword>
<protein>
    <recommendedName>
        <fullName evidence="7">CCHC-type domain-containing protein</fullName>
    </recommendedName>
</protein>
<keyword evidence="2" id="KW-0479">Metal-binding</keyword>
<dbReference type="Pfam" id="PF07727">
    <property type="entry name" value="RVT_2"/>
    <property type="match status" value="1"/>
</dbReference>
<dbReference type="SMART" id="SM00343">
    <property type="entry name" value="ZnF_C2HC"/>
    <property type="match status" value="1"/>
</dbReference>
<feature type="region of interest" description="Disordered" evidence="3">
    <location>
        <begin position="196"/>
        <end position="227"/>
    </location>
</feature>
<dbReference type="Gene3D" id="3.30.420.10">
    <property type="entry name" value="Ribonuclease H-like superfamily/Ribonuclease H"/>
    <property type="match status" value="1"/>
</dbReference>
<name>A0A2N9I1C6_FAGSY</name>
<keyword evidence="1" id="KW-0645">Protease</keyword>
<proteinExistence type="predicted"/>
<organism evidence="6">
    <name type="scientific">Fagus sylvatica</name>
    <name type="common">Beechnut</name>
    <dbReference type="NCBI Taxonomy" id="28930"/>
    <lineage>
        <taxon>Eukaryota</taxon>
        <taxon>Viridiplantae</taxon>
        <taxon>Streptophyta</taxon>
        <taxon>Embryophyta</taxon>
        <taxon>Tracheophyta</taxon>
        <taxon>Spermatophyta</taxon>
        <taxon>Magnoliopsida</taxon>
        <taxon>eudicotyledons</taxon>
        <taxon>Gunneridae</taxon>
        <taxon>Pentapetalae</taxon>
        <taxon>rosids</taxon>
        <taxon>fabids</taxon>
        <taxon>Fagales</taxon>
        <taxon>Fagaceae</taxon>
        <taxon>Fagus</taxon>
    </lineage>
</organism>
<keyword evidence="2" id="KW-0863">Zinc-finger</keyword>
<dbReference type="PROSITE" id="PS50994">
    <property type="entry name" value="INTEGRASE"/>
    <property type="match status" value="1"/>
</dbReference>
<dbReference type="InterPro" id="IPR054722">
    <property type="entry name" value="PolX-like_BBD"/>
</dbReference>
<feature type="compositionally biased region" description="Basic and acidic residues" evidence="3">
    <location>
        <begin position="196"/>
        <end position="207"/>
    </location>
</feature>
<evidence type="ECO:0000256" key="2">
    <source>
        <dbReference type="PROSITE-ProRule" id="PRU00047"/>
    </source>
</evidence>
<dbReference type="PANTHER" id="PTHR11439">
    <property type="entry name" value="GAG-POL-RELATED RETROTRANSPOSON"/>
    <property type="match status" value="1"/>
</dbReference>
<dbReference type="InterPro" id="IPR036875">
    <property type="entry name" value="Znf_CCHC_sf"/>
</dbReference>
<dbReference type="Pfam" id="PF22936">
    <property type="entry name" value="Pol_BBD"/>
    <property type="match status" value="1"/>
</dbReference>
<evidence type="ECO:0000313" key="6">
    <source>
        <dbReference type="EMBL" id="SPD18125.1"/>
    </source>
</evidence>
<dbReference type="EMBL" id="OIVN01004563">
    <property type="protein sequence ID" value="SPD18125.1"/>
    <property type="molecule type" value="Genomic_DNA"/>
</dbReference>
<feature type="region of interest" description="Disordered" evidence="3">
    <location>
        <begin position="579"/>
        <end position="610"/>
    </location>
</feature>
<dbReference type="Pfam" id="PF00665">
    <property type="entry name" value="rve"/>
    <property type="match status" value="1"/>
</dbReference>
<feature type="domain" description="Integrase catalytic" evidence="5">
    <location>
        <begin position="386"/>
        <end position="485"/>
    </location>
</feature>
<dbReference type="InterPro" id="IPR043502">
    <property type="entry name" value="DNA/RNA_pol_sf"/>
</dbReference>
<dbReference type="GO" id="GO:0015074">
    <property type="term" value="P:DNA integration"/>
    <property type="evidence" value="ECO:0007669"/>
    <property type="project" value="InterPro"/>
</dbReference>
<dbReference type="GO" id="GO:0008270">
    <property type="term" value="F:zinc ion binding"/>
    <property type="evidence" value="ECO:0007669"/>
    <property type="project" value="UniProtKB-KW"/>
</dbReference>
<feature type="domain" description="CCHC-type" evidence="4">
    <location>
        <begin position="183"/>
        <end position="199"/>
    </location>
</feature>
<evidence type="ECO:0000256" key="1">
    <source>
        <dbReference type="ARBA" id="ARBA00022750"/>
    </source>
</evidence>
<evidence type="ECO:0000259" key="4">
    <source>
        <dbReference type="PROSITE" id="PS50158"/>
    </source>
</evidence>
<dbReference type="SUPFAM" id="SSF53098">
    <property type="entry name" value="Ribonuclease H-like"/>
    <property type="match status" value="1"/>
</dbReference>
<evidence type="ECO:0008006" key="7">
    <source>
        <dbReference type="Google" id="ProtNLM"/>
    </source>
</evidence>
<evidence type="ECO:0000256" key="3">
    <source>
        <dbReference type="SAM" id="MobiDB-lite"/>
    </source>
</evidence>
<feature type="compositionally biased region" description="Basic residues" evidence="3">
    <location>
        <begin position="171"/>
        <end position="181"/>
    </location>
</feature>
<keyword evidence="1" id="KW-0064">Aspartyl protease</keyword>
<evidence type="ECO:0000259" key="5">
    <source>
        <dbReference type="PROSITE" id="PS50994"/>
    </source>
</evidence>
<keyword evidence="1" id="KW-0378">Hydrolase</keyword>
<dbReference type="GO" id="GO:0004190">
    <property type="term" value="F:aspartic-type endopeptidase activity"/>
    <property type="evidence" value="ECO:0007669"/>
    <property type="project" value="UniProtKB-KW"/>
</dbReference>
<dbReference type="InterPro" id="IPR013103">
    <property type="entry name" value="RVT_2"/>
</dbReference>
<dbReference type="InterPro" id="IPR025724">
    <property type="entry name" value="GAG-pre-integrase_dom"/>
</dbReference>
<dbReference type="SUPFAM" id="SSF57756">
    <property type="entry name" value="Retrovirus zinc finger-like domains"/>
    <property type="match status" value="1"/>
</dbReference>
<feature type="compositionally biased region" description="Basic and acidic residues" evidence="3">
    <location>
        <begin position="585"/>
        <end position="602"/>
    </location>
</feature>
<dbReference type="GO" id="GO:0003676">
    <property type="term" value="F:nucleic acid binding"/>
    <property type="evidence" value="ECO:0007669"/>
    <property type="project" value="InterPro"/>
</dbReference>
<dbReference type="SUPFAM" id="SSF56672">
    <property type="entry name" value="DNA/RNA polymerases"/>
    <property type="match status" value="1"/>
</dbReference>
<feature type="compositionally biased region" description="Basic and acidic residues" evidence="3">
    <location>
        <begin position="156"/>
        <end position="170"/>
    </location>
</feature>
<reference evidence="6" key="1">
    <citation type="submission" date="2018-02" db="EMBL/GenBank/DDBJ databases">
        <authorList>
            <person name="Cohen D.B."/>
            <person name="Kent A.D."/>
        </authorList>
    </citation>
    <scope>NUCLEOTIDE SEQUENCE</scope>
</reference>
<dbReference type="PANTHER" id="PTHR11439:SF491">
    <property type="entry name" value="INTEGRASE CATALYTIC DOMAIN-CONTAINING PROTEIN"/>
    <property type="match status" value="1"/>
</dbReference>
<dbReference type="PROSITE" id="PS50158">
    <property type="entry name" value="ZF_CCHC"/>
    <property type="match status" value="1"/>
</dbReference>
<dbReference type="Pfam" id="PF13976">
    <property type="entry name" value="gag_pre-integrs"/>
    <property type="match status" value="1"/>
</dbReference>
<dbReference type="AlphaFoldDB" id="A0A2N9I1C6"/>
<dbReference type="Gene3D" id="4.10.60.10">
    <property type="entry name" value="Zinc finger, CCHC-type"/>
    <property type="match status" value="1"/>
</dbReference>
<dbReference type="InterPro" id="IPR036397">
    <property type="entry name" value="RNaseH_sf"/>
</dbReference>
<dbReference type="Pfam" id="PF14223">
    <property type="entry name" value="Retrotran_gag_2"/>
    <property type="match status" value="1"/>
</dbReference>
<dbReference type="CDD" id="cd09272">
    <property type="entry name" value="RNase_HI_RT_Ty1"/>
    <property type="match status" value="1"/>
</dbReference>
<gene>
    <name evidence="6" type="ORF">FSB_LOCUS46007</name>
</gene>
<dbReference type="Pfam" id="PF00098">
    <property type="entry name" value="zf-CCHC"/>
    <property type="match status" value="1"/>
</dbReference>
<dbReference type="InterPro" id="IPR001584">
    <property type="entry name" value="Integrase_cat-core"/>
</dbReference>
<dbReference type="InterPro" id="IPR001878">
    <property type="entry name" value="Znf_CCHC"/>
</dbReference>
<feature type="region of interest" description="Disordered" evidence="3">
    <location>
        <begin position="140"/>
        <end position="181"/>
    </location>
</feature>